<gene>
    <name evidence="3" type="ORF">WH47_00455</name>
</gene>
<dbReference type="GO" id="GO:0003682">
    <property type="term" value="F:chromatin binding"/>
    <property type="evidence" value="ECO:0007669"/>
    <property type="project" value="TreeGrafter"/>
</dbReference>
<protein>
    <submittedName>
        <fullName evidence="3">Condensin-2 complex subunit H2</fullName>
    </submittedName>
</protein>
<dbReference type="GO" id="GO:0010032">
    <property type="term" value="P:meiotic chromosome condensation"/>
    <property type="evidence" value="ECO:0007669"/>
    <property type="project" value="TreeGrafter"/>
</dbReference>
<dbReference type="GO" id="GO:0005634">
    <property type="term" value="C:nucleus"/>
    <property type="evidence" value="ECO:0007669"/>
    <property type="project" value="TreeGrafter"/>
</dbReference>
<dbReference type="Proteomes" id="UP000053825">
    <property type="component" value="Unassembled WGS sequence"/>
</dbReference>
<evidence type="ECO:0000313" key="4">
    <source>
        <dbReference type="Proteomes" id="UP000053825"/>
    </source>
</evidence>
<feature type="domain" description="Condensin-2 complex subunit H2 C-terminal" evidence="2">
    <location>
        <begin position="517"/>
        <end position="624"/>
    </location>
</feature>
<proteinExistence type="predicted"/>
<dbReference type="AlphaFoldDB" id="A0A0L7R7A4"/>
<dbReference type="GO" id="GO:0000796">
    <property type="term" value="C:condensin complex"/>
    <property type="evidence" value="ECO:0007669"/>
    <property type="project" value="TreeGrafter"/>
</dbReference>
<name>A0A0L7R7A4_9HYME</name>
<evidence type="ECO:0000256" key="1">
    <source>
        <dbReference type="SAM" id="MobiDB-lite"/>
    </source>
</evidence>
<dbReference type="Pfam" id="PF16858">
    <property type="entry name" value="CNDH2_C"/>
    <property type="match status" value="1"/>
</dbReference>
<dbReference type="PANTHER" id="PTHR14324:SF3">
    <property type="entry name" value="CONDENSIN-2 COMPLEX SUBUNIT H2"/>
    <property type="match status" value="1"/>
</dbReference>
<dbReference type="GO" id="GO:0051306">
    <property type="term" value="P:mitotic sister chromatid separation"/>
    <property type="evidence" value="ECO:0007669"/>
    <property type="project" value="TreeGrafter"/>
</dbReference>
<dbReference type="OrthoDB" id="10038475at2759"/>
<sequence>MVTLQDISIQLMKPAKDLADWKFPLSQILEEYYALLEEPCNVNFGEAALVLQNSTNVYRFTQLENNVTQLCIPIEVYDVLGEIIGKKYDFRCNQAINTSGMLVDELTPHDFTYIFSSCVQKGRNSLSSYSEPKTPGTGTSGYYSVPSSNNDESITLIHEEFEDECNSSSVENVLLANEVEVMEKEHITDKSCEVSLVNTSVSNQNMIEKNALEEQYTQKSTVQSVNHQNCSIQSSKEMNQIKTRCQTENLVQINQIKEGNQDNNKNIVQFETNVQIRCYKQLDHISKEDQVVQLNESNNVRWKEGLFNMRKRGNQTTKISICSIDDVNEYDWKPMPLIQGLKHVFSDNSSVLKLPDYISLLETKFGSKKRKLTSKWYKPECLTKFVLCETELFGKKGATLQTKQKFKHLQKEELEDFMKNFDECLNGTEKENDNCRCEAVANTTVDLLDFHISQNQDNSIKDSTEETSRSSSPIDAKLQSTICQDTLDMNIKSPNSCNNWCESSISEINLSYSLPDYQTLIEDKMKEIFKESNVITELDQTVAKWHASLQPKLSEAEIRPAFRIHDYASHIIGTLQALEQKKVNFDSIVQDKPACEVARYFLASLQLANTYNVEIKTKNSDNSIEITLINDKSNC</sequence>
<reference evidence="3 4" key="1">
    <citation type="submission" date="2015-07" db="EMBL/GenBank/DDBJ databases">
        <title>The genome of Habropoda laboriosa.</title>
        <authorList>
            <person name="Pan H."/>
            <person name="Kapheim K."/>
        </authorList>
    </citation>
    <scope>NUCLEOTIDE SEQUENCE [LARGE SCALE GENOMIC DNA]</scope>
    <source>
        <strain evidence="3">0110345459</strain>
    </source>
</reference>
<keyword evidence="4" id="KW-1185">Reference proteome</keyword>
<evidence type="ECO:0000259" key="2">
    <source>
        <dbReference type="Pfam" id="PF16858"/>
    </source>
</evidence>
<dbReference type="STRING" id="597456.A0A0L7R7A4"/>
<organism evidence="3 4">
    <name type="scientific">Habropoda laboriosa</name>
    <dbReference type="NCBI Taxonomy" id="597456"/>
    <lineage>
        <taxon>Eukaryota</taxon>
        <taxon>Metazoa</taxon>
        <taxon>Ecdysozoa</taxon>
        <taxon>Arthropoda</taxon>
        <taxon>Hexapoda</taxon>
        <taxon>Insecta</taxon>
        <taxon>Pterygota</taxon>
        <taxon>Neoptera</taxon>
        <taxon>Endopterygota</taxon>
        <taxon>Hymenoptera</taxon>
        <taxon>Apocrita</taxon>
        <taxon>Aculeata</taxon>
        <taxon>Apoidea</taxon>
        <taxon>Anthophila</taxon>
        <taxon>Apidae</taxon>
        <taxon>Habropoda</taxon>
    </lineage>
</organism>
<accession>A0A0L7R7A4</accession>
<dbReference type="EMBL" id="KQ414642">
    <property type="protein sequence ID" value="KOC66762.1"/>
    <property type="molecule type" value="Genomic_DNA"/>
</dbReference>
<dbReference type="InterPro" id="IPR031739">
    <property type="entry name" value="Ncaph2"/>
</dbReference>
<dbReference type="InterPro" id="IPR031737">
    <property type="entry name" value="CNDH2_C"/>
</dbReference>
<dbReference type="PANTHER" id="PTHR14324">
    <property type="entry name" value="CONDENSIN-2 COMPLEX SUBUNIT H2"/>
    <property type="match status" value="1"/>
</dbReference>
<evidence type="ECO:0000313" key="3">
    <source>
        <dbReference type="EMBL" id="KOC66762.1"/>
    </source>
</evidence>
<feature type="region of interest" description="Disordered" evidence="1">
    <location>
        <begin position="126"/>
        <end position="146"/>
    </location>
</feature>